<accession>W4FQR8</accession>
<dbReference type="PRINTS" id="PR01050">
    <property type="entry name" value="PYRUVTKNASE"/>
</dbReference>
<dbReference type="GO" id="GO:0000287">
    <property type="term" value="F:magnesium ion binding"/>
    <property type="evidence" value="ECO:0007669"/>
    <property type="project" value="InterPro"/>
</dbReference>
<evidence type="ECO:0000256" key="7">
    <source>
        <dbReference type="ARBA" id="ARBA00022723"/>
    </source>
</evidence>
<dbReference type="Pfam" id="PF02887">
    <property type="entry name" value="PK_C"/>
    <property type="match status" value="1"/>
</dbReference>
<evidence type="ECO:0000256" key="12">
    <source>
        <dbReference type="ARBA" id="ARBA00023152"/>
    </source>
</evidence>
<keyword evidence="9 14" id="KW-0418">Kinase</keyword>
<comment type="similarity">
    <text evidence="4 14">Belongs to the pyruvate kinase family.</text>
</comment>
<dbReference type="NCBIfam" id="TIGR01064">
    <property type="entry name" value="pyruv_kin"/>
    <property type="match status" value="1"/>
</dbReference>
<evidence type="ECO:0000256" key="2">
    <source>
        <dbReference type="ARBA" id="ARBA00001958"/>
    </source>
</evidence>
<dbReference type="NCBIfam" id="NF004491">
    <property type="entry name" value="PRK05826.1"/>
    <property type="match status" value="1"/>
</dbReference>
<dbReference type="VEuPathDB" id="FungiDB:H257_15101"/>
<dbReference type="GO" id="GO:0016301">
    <property type="term" value="F:kinase activity"/>
    <property type="evidence" value="ECO:0007669"/>
    <property type="project" value="UniProtKB-KW"/>
</dbReference>
<dbReference type="Gene3D" id="3.20.20.60">
    <property type="entry name" value="Phosphoenolpyruvate-binding domains"/>
    <property type="match status" value="1"/>
</dbReference>
<keyword evidence="10" id="KW-0067">ATP-binding</keyword>
<comment type="pathway">
    <text evidence="3 14">Carbohydrate degradation; glycolysis; pyruvate from D-glyceraldehyde 3-phosphate: step 5/5.</text>
</comment>
<dbReference type="InterPro" id="IPR015813">
    <property type="entry name" value="Pyrv/PenolPyrv_kinase-like_dom"/>
</dbReference>
<dbReference type="InterPro" id="IPR040442">
    <property type="entry name" value="Pyrv_kinase-like_dom_sf"/>
</dbReference>
<keyword evidence="7" id="KW-0479">Metal-binding</keyword>
<dbReference type="STRING" id="112090.W4FQR8"/>
<dbReference type="InterPro" id="IPR015793">
    <property type="entry name" value="Pyrv_Knase_brl"/>
</dbReference>
<sequence length="512" mass="55476">MLRHLQRVATTVCGPTISKRSITSRGFKNAEGHLFSMTKIVGTIGPVSEDAKTTQELVDAGLKIARINFSHATYEEAELRTVNLRAARGVHGAHGSDFNLRSVLLDTQGPEIRGGSFADGNKVTLTKGDAITITTDERFKKNSTKELLYVTYAKLAETVSTGSTILLDDGLISLTVESIENGQVHCRVENTEVLGNRKGVNLPGLVVDLPALTEKDKQDVEFGIKHDMDFIAVSFVRSAADIEAVQSFVKATMAKYWPADHPSPKLIAKIENHQGVTNFDEILAVADGIMVARGDLGVEIPLAQVFTCQKMMVSKSNAVGKPVIVATQMLDSMIRNPRPTRSEILDVGNAVVDGADCVMLSGEVAQGKYPVESVSTMLSIIKEGESFVARFPISPSIVTGRDSLASAAVNVAYELKAKLIVALTKDGNLARDVAKFKPSVPVMSYTPSRKVGRQLQLHRGLYPVVSESMTLEEAMDDAVKMGWTKKGDKVVVLSNDDEDTPQQFTMRIETVA</sequence>
<dbReference type="AlphaFoldDB" id="W4FQR8"/>
<comment type="cofactor">
    <cofactor evidence="1">
        <name>Mg(2+)</name>
        <dbReference type="ChEBI" id="CHEBI:18420"/>
    </cofactor>
</comment>
<dbReference type="InterPro" id="IPR015806">
    <property type="entry name" value="Pyrv_Knase_insert_dom_sf"/>
</dbReference>
<feature type="domain" description="Pyruvate kinase C-terminal" evidence="16">
    <location>
        <begin position="402"/>
        <end position="499"/>
    </location>
</feature>
<feature type="domain" description="Pyruvate kinase barrel" evidence="15">
    <location>
        <begin position="37"/>
        <end position="374"/>
    </location>
</feature>
<name>W4FQR8_APHAT</name>
<dbReference type="UniPathway" id="UPA00109">
    <property type="reaction ID" value="UER00188"/>
</dbReference>
<evidence type="ECO:0000256" key="4">
    <source>
        <dbReference type="ARBA" id="ARBA00008663"/>
    </source>
</evidence>
<dbReference type="Gene3D" id="3.40.1380.20">
    <property type="entry name" value="Pyruvate kinase, C-terminal domain"/>
    <property type="match status" value="1"/>
</dbReference>
<keyword evidence="8" id="KW-0547">Nucleotide-binding</keyword>
<dbReference type="SUPFAM" id="SSF50800">
    <property type="entry name" value="PK beta-barrel domain-like"/>
    <property type="match status" value="1"/>
</dbReference>
<dbReference type="FunFam" id="3.20.20.60:FF:000025">
    <property type="entry name" value="Pyruvate kinase"/>
    <property type="match status" value="1"/>
</dbReference>
<protein>
    <recommendedName>
        <fullName evidence="5 14">Pyruvate kinase</fullName>
        <ecNumber evidence="5 14">2.7.1.40</ecNumber>
    </recommendedName>
</protein>
<evidence type="ECO:0000256" key="14">
    <source>
        <dbReference type="RuleBase" id="RU000504"/>
    </source>
</evidence>
<evidence type="ECO:0000256" key="3">
    <source>
        <dbReference type="ARBA" id="ARBA00004997"/>
    </source>
</evidence>
<dbReference type="PANTHER" id="PTHR11817">
    <property type="entry name" value="PYRUVATE KINASE"/>
    <property type="match status" value="1"/>
</dbReference>
<dbReference type="GO" id="GO:0005524">
    <property type="term" value="F:ATP binding"/>
    <property type="evidence" value="ECO:0007669"/>
    <property type="project" value="UniProtKB-KW"/>
</dbReference>
<dbReference type="GO" id="GO:0004743">
    <property type="term" value="F:pyruvate kinase activity"/>
    <property type="evidence" value="ECO:0007669"/>
    <property type="project" value="UniProtKB-EC"/>
</dbReference>
<dbReference type="InterPro" id="IPR001697">
    <property type="entry name" value="Pyr_Knase"/>
</dbReference>
<evidence type="ECO:0000259" key="16">
    <source>
        <dbReference type="Pfam" id="PF02887"/>
    </source>
</evidence>
<evidence type="ECO:0000259" key="15">
    <source>
        <dbReference type="Pfam" id="PF00224"/>
    </source>
</evidence>
<evidence type="ECO:0000256" key="6">
    <source>
        <dbReference type="ARBA" id="ARBA00022679"/>
    </source>
</evidence>
<evidence type="ECO:0000256" key="8">
    <source>
        <dbReference type="ARBA" id="ARBA00022741"/>
    </source>
</evidence>
<dbReference type="InterPro" id="IPR015795">
    <property type="entry name" value="Pyrv_Knase_C"/>
</dbReference>
<keyword evidence="13 17" id="KW-0670">Pyruvate</keyword>
<proteinExistence type="inferred from homology"/>
<dbReference type="GeneID" id="20817097"/>
<evidence type="ECO:0000256" key="11">
    <source>
        <dbReference type="ARBA" id="ARBA00022842"/>
    </source>
</evidence>
<comment type="cofactor">
    <cofactor evidence="2">
        <name>K(+)</name>
        <dbReference type="ChEBI" id="CHEBI:29103"/>
    </cofactor>
</comment>
<dbReference type="Gene3D" id="2.40.33.10">
    <property type="entry name" value="PK beta-barrel domain-like"/>
    <property type="match status" value="1"/>
</dbReference>
<keyword evidence="6 14" id="KW-0808">Transferase</keyword>
<dbReference type="SUPFAM" id="SSF52935">
    <property type="entry name" value="PK C-terminal domain-like"/>
    <property type="match status" value="1"/>
</dbReference>
<dbReference type="FunFam" id="2.40.33.10:FF:000001">
    <property type="entry name" value="Pyruvate kinase"/>
    <property type="match status" value="1"/>
</dbReference>
<dbReference type="SUPFAM" id="SSF51621">
    <property type="entry name" value="Phosphoenolpyruvate/pyruvate domain"/>
    <property type="match status" value="1"/>
</dbReference>
<reference evidence="17" key="1">
    <citation type="submission" date="2013-12" db="EMBL/GenBank/DDBJ databases">
        <title>The Genome Sequence of Aphanomyces astaci APO3.</title>
        <authorList>
            <consortium name="The Broad Institute Genomics Platform"/>
            <person name="Russ C."/>
            <person name="Tyler B."/>
            <person name="van West P."/>
            <person name="Dieguez-Uribeondo J."/>
            <person name="Young S.K."/>
            <person name="Zeng Q."/>
            <person name="Gargeya S."/>
            <person name="Fitzgerald M."/>
            <person name="Abouelleil A."/>
            <person name="Alvarado L."/>
            <person name="Chapman S.B."/>
            <person name="Gainer-Dewar J."/>
            <person name="Goldberg J."/>
            <person name="Griggs A."/>
            <person name="Gujja S."/>
            <person name="Hansen M."/>
            <person name="Howarth C."/>
            <person name="Imamovic A."/>
            <person name="Ireland A."/>
            <person name="Larimer J."/>
            <person name="McCowan C."/>
            <person name="Murphy C."/>
            <person name="Pearson M."/>
            <person name="Poon T.W."/>
            <person name="Priest M."/>
            <person name="Roberts A."/>
            <person name="Saif S."/>
            <person name="Shea T."/>
            <person name="Sykes S."/>
            <person name="Wortman J."/>
            <person name="Nusbaum C."/>
            <person name="Birren B."/>
        </authorList>
    </citation>
    <scope>NUCLEOTIDE SEQUENCE [LARGE SCALE GENOMIC DNA]</scope>
    <source>
        <strain evidence="17">APO3</strain>
    </source>
</reference>
<evidence type="ECO:0000313" key="17">
    <source>
        <dbReference type="EMBL" id="ETV69144.1"/>
    </source>
</evidence>
<dbReference type="EMBL" id="KI913179">
    <property type="protein sequence ID" value="ETV69144.1"/>
    <property type="molecule type" value="Genomic_DNA"/>
</dbReference>
<dbReference type="InterPro" id="IPR036918">
    <property type="entry name" value="Pyrv_Knase_C_sf"/>
</dbReference>
<keyword evidence="12 14" id="KW-0324">Glycolysis</keyword>
<evidence type="ECO:0000256" key="10">
    <source>
        <dbReference type="ARBA" id="ARBA00022840"/>
    </source>
</evidence>
<dbReference type="NCBIfam" id="NF004978">
    <property type="entry name" value="PRK06354.1"/>
    <property type="match status" value="1"/>
</dbReference>
<keyword evidence="11 14" id="KW-0460">Magnesium</keyword>
<dbReference type="OrthoDB" id="108365at2759"/>
<comment type="catalytic activity">
    <reaction evidence="14">
        <text>pyruvate + ATP = phosphoenolpyruvate + ADP + H(+)</text>
        <dbReference type="Rhea" id="RHEA:18157"/>
        <dbReference type="ChEBI" id="CHEBI:15361"/>
        <dbReference type="ChEBI" id="CHEBI:15378"/>
        <dbReference type="ChEBI" id="CHEBI:30616"/>
        <dbReference type="ChEBI" id="CHEBI:58702"/>
        <dbReference type="ChEBI" id="CHEBI:456216"/>
        <dbReference type="EC" id="2.7.1.40"/>
    </reaction>
</comment>
<evidence type="ECO:0000256" key="13">
    <source>
        <dbReference type="ARBA" id="ARBA00023317"/>
    </source>
</evidence>
<evidence type="ECO:0000256" key="5">
    <source>
        <dbReference type="ARBA" id="ARBA00012142"/>
    </source>
</evidence>
<dbReference type="GO" id="GO:0030955">
    <property type="term" value="F:potassium ion binding"/>
    <property type="evidence" value="ECO:0007669"/>
    <property type="project" value="InterPro"/>
</dbReference>
<organism evidence="17">
    <name type="scientific">Aphanomyces astaci</name>
    <name type="common">Crayfish plague agent</name>
    <dbReference type="NCBI Taxonomy" id="112090"/>
    <lineage>
        <taxon>Eukaryota</taxon>
        <taxon>Sar</taxon>
        <taxon>Stramenopiles</taxon>
        <taxon>Oomycota</taxon>
        <taxon>Saprolegniomycetes</taxon>
        <taxon>Saprolegniales</taxon>
        <taxon>Verrucalvaceae</taxon>
        <taxon>Aphanomyces</taxon>
    </lineage>
</organism>
<gene>
    <name evidence="17" type="ORF">H257_15101</name>
</gene>
<evidence type="ECO:0000256" key="1">
    <source>
        <dbReference type="ARBA" id="ARBA00001946"/>
    </source>
</evidence>
<evidence type="ECO:0000256" key="9">
    <source>
        <dbReference type="ARBA" id="ARBA00022777"/>
    </source>
</evidence>
<dbReference type="Pfam" id="PF00224">
    <property type="entry name" value="PK"/>
    <property type="match status" value="1"/>
</dbReference>
<dbReference type="RefSeq" id="XP_009841397.1">
    <property type="nucleotide sequence ID" value="XM_009843095.1"/>
</dbReference>
<dbReference type="InterPro" id="IPR011037">
    <property type="entry name" value="Pyrv_Knase-like_insert_dom_sf"/>
</dbReference>
<dbReference type="EC" id="2.7.1.40" evidence="5 14"/>